<evidence type="ECO:0000256" key="1">
    <source>
        <dbReference type="ARBA" id="ARBA00004141"/>
    </source>
</evidence>
<evidence type="ECO:0000313" key="10">
    <source>
        <dbReference type="EMBL" id="CAL1542912.1"/>
    </source>
</evidence>
<dbReference type="InterPro" id="IPR000276">
    <property type="entry name" value="GPCR_Rhodpsn"/>
</dbReference>
<evidence type="ECO:0000256" key="8">
    <source>
        <dbReference type="SAM" id="Phobius"/>
    </source>
</evidence>
<accession>A0AAV2IDF4</accession>
<dbReference type="PANTHER" id="PTHR24238:SF47">
    <property type="entry name" value="ECDYSTEROIDS_DOPAMINE RECEPTOR-RELATED"/>
    <property type="match status" value="1"/>
</dbReference>
<dbReference type="AlphaFoldDB" id="A0AAV2IDF4"/>
<evidence type="ECO:0000256" key="6">
    <source>
        <dbReference type="ARBA" id="ARBA00023170"/>
    </source>
</evidence>
<keyword evidence="5 8" id="KW-0472">Membrane</keyword>
<comment type="subcellular location">
    <subcellularLocation>
        <location evidence="1">Membrane</location>
        <topology evidence="1">Multi-pass membrane protein</topology>
    </subcellularLocation>
</comment>
<keyword evidence="6" id="KW-0675">Receptor</keyword>
<proteinExistence type="predicted"/>
<evidence type="ECO:0000256" key="3">
    <source>
        <dbReference type="ARBA" id="ARBA00022989"/>
    </source>
</evidence>
<dbReference type="InterPro" id="IPR017452">
    <property type="entry name" value="GPCR_Rhodpsn_7TM"/>
</dbReference>
<keyword evidence="2 8" id="KW-0812">Transmembrane</keyword>
<keyword evidence="11" id="KW-1185">Reference proteome</keyword>
<keyword evidence="3 8" id="KW-1133">Transmembrane helix</keyword>
<gene>
    <name evidence="10" type="ORF">GSLYS_00016446001</name>
</gene>
<reference evidence="10 11" key="1">
    <citation type="submission" date="2024-04" db="EMBL/GenBank/DDBJ databases">
        <authorList>
            <consortium name="Genoscope - CEA"/>
            <person name="William W."/>
        </authorList>
    </citation>
    <scope>NUCLEOTIDE SEQUENCE [LARGE SCALE GENOMIC DNA]</scope>
</reference>
<comment type="caution">
    <text evidence="10">The sequence shown here is derived from an EMBL/GenBank/DDBJ whole genome shotgun (WGS) entry which is preliminary data.</text>
</comment>
<protein>
    <recommendedName>
        <fullName evidence="9">G-protein coupled receptors family 1 profile domain-containing protein</fullName>
    </recommendedName>
</protein>
<dbReference type="PRINTS" id="PR00237">
    <property type="entry name" value="GPCRRHODOPSN"/>
</dbReference>
<organism evidence="10 11">
    <name type="scientific">Lymnaea stagnalis</name>
    <name type="common">Great pond snail</name>
    <name type="synonym">Helix stagnalis</name>
    <dbReference type="NCBI Taxonomy" id="6523"/>
    <lineage>
        <taxon>Eukaryota</taxon>
        <taxon>Metazoa</taxon>
        <taxon>Spiralia</taxon>
        <taxon>Lophotrochozoa</taxon>
        <taxon>Mollusca</taxon>
        <taxon>Gastropoda</taxon>
        <taxon>Heterobranchia</taxon>
        <taxon>Euthyneura</taxon>
        <taxon>Panpulmonata</taxon>
        <taxon>Hygrophila</taxon>
        <taxon>Lymnaeoidea</taxon>
        <taxon>Lymnaeidae</taxon>
        <taxon>Lymnaea</taxon>
    </lineage>
</organism>
<dbReference type="SUPFAM" id="SSF81321">
    <property type="entry name" value="Family A G protein-coupled receptor-like"/>
    <property type="match status" value="1"/>
</dbReference>
<evidence type="ECO:0000256" key="4">
    <source>
        <dbReference type="ARBA" id="ARBA00023040"/>
    </source>
</evidence>
<dbReference type="Proteomes" id="UP001497497">
    <property type="component" value="Unassembled WGS sequence"/>
</dbReference>
<sequence length="96" mass="10634">MTMKSLSDLNDEKAVTLIPAMAFFGLLMVVGMVGNSLVVYIFCAKLRSGTQNMLIVALAIFDLMTCAITIPSDIVDLRFFFTYQSQAACKTMRYVC</sequence>
<feature type="transmembrane region" description="Helical" evidence="8">
    <location>
        <begin position="54"/>
        <end position="72"/>
    </location>
</feature>
<dbReference type="PROSITE" id="PS50262">
    <property type="entry name" value="G_PROTEIN_RECEP_F1_2"/>
    <property type="match status" value="1"/>
</dbReference>
<keyword evidence="4" id="KW-0297">G-protein coupled receptor</keyword>
<evidence type="ECO:0000256" key="2">
    <source>
        <dbReference type="ARBA" id="ARBA00022692"/>
    </source>
</evidence>
<evidence type="ECO:0000313" key="11">
    <source>
        <dbReference type="Proteomes" id="UP001497497"/>
    </source>
</evidence>
<name>A0AAV2IDF4_LYMST</name>
<dbReference type="GO" id="GO:0016020">
    <property type="term" value="C:membrane"/>
    <property type="evidence" value="ECO:0007669"/>
    <property type="project" value="UniProtKB-SubCell"/>
</dbReference>
<evidence type="ECO:0000256" key="5">
    <source>
        <dbReference type="ARBA" id="ARBA00023136"/>
    </source>
</evidence>
<feature type="transmembrane region" description="Helical" evidence="8">
    <location>
        <begin position="20"/>
        <end position="42"/>
    </location>
</feature>
<dbReference type="EMBL" id="CAXITT010000514">
    <property type="protein sequence ID" value="CAL1542912.1"/>
    <property type="molecule type" value="Genomic_DNA"/>
</dbReference>
<keyword evidence="7" id="KW-0807">Transducer</keyword>
<dbReference type="Gene3D" id="1.20.1070.10">
    <property type="entry name" value="Rhodopsin 7-helix transmembrane proteins"/>
    <property type="match status" value="1"/>
</dbReference>
<dbReference type="GO" id="GO:0004930">
    <property type="term" value="F:G protein-coupled receptor activity"/>
    <property type="evidence" value="ECO:0007669"/>
    <property type="project" value="UniProtKB-KW"/>
</dbReference>
<evidence type="ECO:0000259" key="9">
    <source>
        <dbReference type="PROSITE" id="PS50262"/>
    </source>
</evidence>
<dbReference type="CDD" id="cd00637">
    <property type="entry name" value="7tm_classA_rhodopsin-like"/>
    <property type="match status" value="1"/>
</dbReference>
<dbReference type="PANTHER" id="PTHR24238">
    <property type="entry name" value="G-PROTEIN COUPLED RECEPTOR"/>
    <property type="match status" value="1"/>
</dbReference>
<feature type="domain" description="G-protein coupled receptors family 1 profile" evidence="9">
    <location>
        <begin position="34"/>
        <end position="96"/>
    </location>
</feature>
<evidence type="ECO:0000256" key="7">
    <source>
        <dbReference type="ARBA" id="ARBA00023224"/>
    </source>
</evidence>